<keyword evidence="6" id="KW-0963">Cytoplasm</keyword>
<evidence type="ECO:0000256" key="5">
    <source>
        <dbReference type="ARBA" id="ARBA00022475"/>
    </source>
</evidence>
<dbReference type="Gene3D" id="3.30.530.20">
    <property type="match status" value="1"/>
</dbReference>
<dbReference type="GO" id="GO:0010427">
    <property type="term" value="F:abscisic acid binding"/>
    <property type="evidence" value="ECO:0007669"/>
    <property type="project" value="TreeGrafter"/>
</dbReference>
<evidence type="ECO:0000256" key="3">
    <source>
        <dbReference type="ARBA" id="ARBA00004496"/>
    </source>
</evidence>
<dbReference type="Proteomes" id="UP000029120">
    <property type="component" value="Chromosome 7"/>
</dbReference>
<dbReference type="InterPro" id="IPR019587">
    <property type="entry name" value="Polyketide_cyclase/dehydratase"/>
</dbReference>
<dbReference type="OMA" id="QCYKNFI"/>
<comment type="subcellular location">
    <subcellularLocation>
        <location evidence="2">Cell membrane</location>
    </subcellularLocation>
    <subcellularLocation>
        <location evidence="3">Cytoplasm</location>
    </subcellularLocation>
    <subcellularLocation>
        <location evidence="1">Nucleus</location>
    </subcellularLocation>
</comment>
<comment type="similarity">
    <text evidence="4">Belongs to the PYR/PYL/RCAR abscisic acid intracellular receptor family.</text>
</comment>
<dbReference type="GO" id="GO:0009738">
    <property type="term" value="P:abscisic acid-activated signaling pathway"/>
    <property type="evidence" value="ECO:0007669"/>
    <property type="project" value="UniProtKB-KW"/>
</dbReference>
<keyword evidence="9" id="KW-0539">Nucleus</keyword>
<accession>A0A087GF80</accession>
<dbReference type="GO" id="GO:0005634">
    <property type="term" value="C:nucleus"/>
    <property type="evidence" value="ECO:0007669"/>
    <property type="project" value="UniProtKB-SubCell"/>
</dbReference>
<keyword evidence="12" id="KW-1185">Reference proteome</keyword>
<keyword evidence="5" id="KW-0472">Membrane</keyword>
<dbReference type="OrthoDB" id="4436220at2759"/>
<dbReference type="GO" id="GO:0005886">
    <property type="term" value="C:plasma membrane"/>
    <property type="evidence" value="ECO:0007669"/>
    <property type="project" value="UniProtKB-SubCell"/>
</dbReference>
<dbReference type="InterPro" id="IPR023393">
    <property type="entry name" value="START-like_dom_sf"/>
</dbReference>
<evidence type="ECO:0000256" key="4">
    <source>
        <dbReference type="ARBA" id="ARBA00008594"/>
    </source>
</evidence>
<proteinExistence type="inferred from homology"/>
<name>A0A087GF80_ARAAL</name>
<dbReference type="PANTHER" id="PTHR31213:SF112">
    <property type="entry name" value="ABSCISIC ACID RECEPTOR PYL13"/>
    <property type="match status" value="1"/>
</dbReference>
<evidence type="ECO:0000256" key="2">
    <source>
        <dbReference type="ARBA" id="ARBA00004236"/>
    </source>
</evidence>
<dbReference type="GO" id="GO:0038023">
    <property type="term" value="F:signaling receptor activity"/>
    <property type="evidence" value="ECO:0007669"/>
    <property type="project" value="TreeGrafter"/>
</dbReference>
<sequence>MESSKRKQCCSTIIETIEAPLPLVWSILRRFDKPQAYKRFVKSCTIRYGGDDGDGGEGSVRDVTLVSGLAGDFSTERLDELDDESHVMVVSIIGGNHRLVNFCSKTTVVASPEEDNEAEKTVVVESYVVDVPEGNSEEDTILFADTIIRYNLASLAKLTKMMMEQSLYD</sequence>
<reference evidence="12" key="1">
    <citation type="journal article" date="2015" name="Nat. Plants">
        <title>Genome expansion of Arabis alpina linked with retrotransposition and reduced symmetric DNA methylation.</title>
        <authorList>
            <person name="Willing E.M."/>
            <person name="Rawat V."/>
            <person name="Mandakova T."/>
            <person name="Maumus F."/>
            <person name="James G.V."/>
            <person name="Nordstroem K.J."/>
            <person name="Becker C."/>
            <person name="Warthmann N."/>
            <person name="Chica C."/>
            <person name="Szarzynska B."/>
            <person name="Zytnicki M."/>
            <person name="Albani M.C."/>
            <person name="Kiefer C."/>
            <person name="Bergonzi S."/>
            <person name="Castaings L."/>
            <person name="Mateos J.L."/>
            <person name="Berns M.C."/>
            <person name="Bujdoso N."/>
            <person name="Piofczyk T."/>
            <person name="de Lorenzo L."/>
            <person name="Barrero-Sicilia C."/>
            <person name="Mateos I."/>
            <person name="Piednoel M."/>
            <person name="Hagmann J."/>
            <person name="Chen-Min-Tao R."/>
            <person name="Iglesias-Fernandez R."/>
            <person name="Schuster S.C."/>
            <person name="Alonso-Blanco C."/>
            <person name="Roudier F."/>
            <person name="Carbonero P."/>
            <person name="Paz-Ares J."/>
            <person name="Davis S.J."/>
            <person name="Pecinka A."/>
            <person name="Quesneville H."/>
            <person name="Colot V."/>
            <person name="Lysak M.A."/>
            <person name="Weigel D."/>
            <person name="Coupland G."/>
            <person name="Schneeberger K."/>
        </authorList>
    </citation>
    <scope>NUCLEOTIDE SEQUENCE [LARGE SCALE GENOMIC DNA]</scope>
    <source>
        <strain evidence="12">cv. Pajares</strain>
    </source>
</reference>
<keyword evidence="8" id="KW-0675">Receptor</keyword>
<evidence type="ECO:0000256" key="9">
    <source>
        <dbReference type="ARBA" id="ARBA00023242"/>
    </source>
</evidence>
<dbReference type="PANTHER" id="PTHR31213">
    <property type="entry name" value="OS08G0374000 PROTEIN-RELATED"/>
    <property type="match status" value="1"/>
</dbReference>
<keyword evidence="5" id="KW-1003">Cell membrane</keyword>
<keyword evidence="7" id="KW-0938">Abscisic acid signaling pathway</keyword>
<evidence type="ECO:0000313" key="11">
    <source>
        <dbReference type="EMBL" id="KFK28532.1"/>
    </source>
</evidence>
<dbReference type="eggNOG" id="ENOG502RY2P">
    <property type="taxonomic scope" value="Eukaryota"/>
</dbReference>
<evidence type="ECO:0000256" key="7">
    <source>
        <dbReference type="ARBA" id="ARBA00022682"/>
    </source>
</evidence>
<dbReference type="GO" id="GO:0004864">
    <property type="term" value="F:protein phosphatase inhibitor activity"/>
    <property type="evidence" value="ECO:0007669"/>
    <property type="project" value="UniProtKB-KW"/>
</dbReference>
<evidence type="ECO:0000256" key="1">
    <source>
        <dbReference type="ARBA" id="ARBA00004123"/>
    </source>
</evidence>
<gene>
    <name evidence="11" type="ordered locus">AALP_Aa7g008900</name>
</gene>
<keyword evidence="10" id="KW-0650">Protein phosphatase inhibitor</keyword>
<dbReference type="GO" id="GO:0005737">
    <property type="term" value="C:cytoplasm"/>
    <property type="evidence" value="ECO:0007669"/>
    <property type="project" value="UniProtKB-SubCell"/>
</dbReference>
<evidence type="ECO:0000313" key="12">
    <source>
        <dbReference type="Proteomes" id="UP000029120"/>
    </source>
</evidence>
<evidence type="ECO:0000256" key="8">
    <source>
        <dbReference type="ARBA" id="ARBA00023170"/>
    </source>
</evidence>
<dbReference type="InterPro" id="IPR050279">
    <property type="entry name" value="Plant_def-hormone_signal"/>
</dbReference>
<dbReference type="Gramene" id="KFK28532">
    <property type="protein sequence ID" value="KFK28532"/>
    <property type="gene ID" value="AALP_AA7G008900"/>
</dbReference>
<protein>
    <submittedName>
        <fullName evidence="11">Uncharacterized protein</fullName>
    </submittedName>
</protein>
<dbReference type="CDD" id="cd07821">
    <property type="entry name" value="PYR_PYL_RCAR_like"/>
    <property type="match status" value="1"/>
</dbReference>
<evidence type="ECO:0000256" key="6">
    <source>
        <dbReference type="ARBA" id="ARBA00022490"/>
    </source>
</evidence>
<evidence type="ECO:0000256" key="10">
    <source>
        <dbReference type="ARBA" id="ARBA00023272"/>
    </source>
</evidence>
<dbReference type="EMBL" id="CM002875">
    <property type="protein sequence ID" value="KFK28532.1"/>
    <property type="molecule type" value="Genomic_DNA"/>
</dbReference>
<organism evidence="11 12">
    <name type="scientific">Arabis alpina</name>
    <name type="common">Alpine rock-cress</name>
    <dbReference type="NCBI Taxonomy" id="50452"/>
    <lineage>
        <taxon>Eukaryota</taxon>
        <taxon>Viridiplantae</taxon>
        <taxon>Streptophyta</taxon>
        <taxon>Embryophyta</taxon>
        <taxon>Tracheophyta</taxon>
        <taxon>Spermatophyta</taxon>
        <taxon>Magnoliopsida</taxon>
        <taxon>eudicotyledons</taxon>
        <taxon>Gunneridae</taxon>
        <taxon>Pentapetalae</taxon>
        <taxon>rosids</taxon>
        <taxon>malvids</taxon>
        <taxon>Brassicales</taxon>
        <taxon>Brassicaceae</taxon>
        <taxon>Arabideae</taxon>
        <taxon>Arabis</taxon>
    </lineage>
</organism>
<dbReference type="Pfam" id="PF10604">
    <property type="entry name" value="Polyketide_cyc2"/>
    <property type="match status" value="1"/>
</dbReference>
<dbReference type="SUPFAM" id="SSF55961">
    <property type="entry name" value="Bet v1-like"/>
    <property type="match status" value="1"/>
</dbReference>
<dbReference type="AlphaFoldDB" id="A0A087GF80"/>